<proteinExistence type="predicted"/>
<dbReference type="CDD" id="cd10537">
    <property type="entry name" value="SET_SETD9"/>
    <property type="match status" value="1"/>
</dbReference>
<comment type="caution">
    <text evidence="2">The sequence shown here is derived from an EMBL/GenBank/DDBJ whole genome shotgun (WGS) entry which is preliminary data.</text>
</comment>
<dbReference type="EMBL" id="JACGWJ010000004">
    <property type="protein sequence ID" value="KAL0424661.1"/>
    <property type="molecule type" value="Genomic_DNA"/>
</dbReference>
<dbReference type="AlphaFoldDB" id="A0AAW2VAI6"/>
<dbReference type="InterPro" id="IPR040415">
    <property type="entry name" value="SETD9"/>
</dbReference>
<reference evidence="2" key="1">
    <citation type="submission" date="2020-06" db="EMBL/GenBank/DDBJ databases">
        <authorList>
            <person name="Li T."/>
            <person name="Hu X."/>
            <person name="Zhang T."/>
            <person name="Song X."/>
            <person name="Zhang H."/>
            <person name="Dai N."/>
            <person name="Sheng W."/>
            <person name="Hou X."/>
            <person name="Wei L."/>
        </authorList>
    </citation>
    <scope>NUCLEOTIDE SEQUENCE</scope>
    <source>
        <strain evidence="2">G02</strain>
        <tissue evidence="2">Leaf</tissue>
    </source>
</reference>
<evidence type="ECO:0000256" key="1">
    <source>
        <dbReference type="SAM" id="MobiDB-lite"/>
    </source>
</evidence>
<evidence type="ECO:0000313" key="2">
    <source>
        <dbReference type="EMBL" id="KAL0424661.1"/>
    </source>
</evidence>
<dbReference type="PANTHER" id="PTHR33524:SF1">
    <property type="entry name" value="SET DOMAIN-CONTAINING PROTEIN"/>
    <property type="match status" value="1"/>
</dbReference>
<accession>A0AAW2VAI6</accession>
<gene>
    <name evidence="2" type="ORF">Sradi_1000900</name>
</gene>
<organism evidence="2">
    <name type="scientific">Sesamum radiatum</name>
    <name type="common">Black benniseed</name>
    <dbReference type="NCBI Taxonomy" id="300843"/>
    <lineage>
        <taxon>Eukaryota</taxon>
        <taxon>Viridiplantae</taxon>
        <taxon>Streptophyta</taxon>
        <taxon>Embryophyta</taxon>
        <taxon>Tracheophyta</taxon>
        <taxon>Spermatophyta</taxon>
        <taxon>Magnoliopsida</taxon>
        <taxon>eudicotyledons</taxon>
        <taxon>Gunneridae</taxon>
        <taxon>Pentapetalae</taxon>
        <taxon>asterids</taxon>
        <taxon>lamiids</taxon>
        <taxon>Lamiales</taxon>
        <taxon>Pedaliaceae</taxon>
        <taxon>Sesamum</taxon>
    </lineage>
</organism>
<name>A0AAW2VAI6_SESRA</name>
<sequence length="514" mass="57943">MAFLFKKFQEAVKVLAKSPTFARDGRHLQFEADMNRLFLYTSYNRLGKNADEADADEIIDMASKASLAEQQKQVQENIHEQISKICTHMDDILLPDSKNGSGRPDKFSERNTAPRRSGLVLAVGGTATSDNPGTSVVETKPLKRFELSEKLKDFTGYTLEVKPSQIQHEDAGQGLYLDGEADVGSVIAIYPGVTYSPAYYRYIPGYPRVDLQNPYLITRYDGTVINAQPWGSGGETREIWDGSSIPEPRLNAEGGETGSDRVWKLLNKPLDGAKVGSKGEVLERRNPLAFAHFANHPAKDMAPNVMVCPYDFPLTEKNMRTYVPNISFGNGGEVKMKKLGSFWFKSWKSSSSVTDVPILKTLVLVATREISNEEILLNYRLSNLKRRPSWYTPVDEEEDRRSYKHQKQHTEANAGVRNVEINRKQSRVRVSGYVEPNKVLDRVKKSTGKKAEFWPYVQYNLTYYPYAPEAYDKKAPSGYVRNVAEAFPTPNSPLTLHNYTTLFSDENVDSCSIM</sequence>
<feature type="region of interest" description="Disordered" evidence="1">
    <location>
        <begin position="395"/>
        <end position="414"/>
    </location>
</feature>
<dbReference type="PANTHER" id="PTHR33524">
    <property type="entry name" value="C5ORF35"/>
    <property type="match status" value="1"/>
</dbReference>
<reference evidence="2" key="2">
    <citation type="journal article" date="2024" name="Plant">
        <title>Genomic evolution and insights into agronomic trait innovations of Sesamum species.</title>
        <authorList>
            <person name="Miao H."/>
            <person name="Wang L."/>
            <person name="Qu L."/>
            <person name="Liu H."/>
            <person name="Sun Y."/>
            <person name="Le M."/>
            <person name="Wang Q."/>
            <person name="Wei S."/>
            <person name="Zheng Y."/>
            <person name="Lin W."/>
            <person name="Duan Y."/>
            <person name="Cao H."/>
            <person name="Xiong S."/>
            <person name="Wang X."/>
            <person name="Wei L."/>
            <person name="Li C."/>
            <person name="Ma Q."/>
            <person name="Ju M."/>
            <person name="Zhao R."/>
            <person name="Li G."/>
            <person name="Mu C."/>
            <person name="Tian Q."/>
            <person name="Mei H."/>
            <person name="Zhang T."/>
            <person name="Gao T."/>
            <person name="Zhang H."/>
        </authorList>
    </citation>
    <scope>NUCLEOTIDE SEQUENCE</scope>
    <source>
        <strain evidence="2">G02</strain>
    </source>
</reference>
<protein>
    <submittedName>
        <fullName evidence="2">Heavy metal-associated isoprenylated plant protein 21</fullName>
    </submittedName>
</protein>